<dbReference type="Proteomes" id="UP000053260">
    <property type="component" value="Unassembled WGS sequence"/>
</dbReference>
<keyword evidence="2" id="KW-0255">Endonuclease</keyword>
<organism evidence="2 3">
    <name type="scientific">Streptomyces dysideae</name>
    <dbReference type="NCBI Taxonomy" id="909626"/>
    <lineage>
        <taxon>Bacteria</taxon>
        <taxon>Bacillati</taxon>
        <taxon>Actinomycetota</taxon>
        <taxon>Actinomycetes</taxon>
        <taxon>Kitasatosporales</taxon>
        <taxon>Streptomycetaceae</taxon>
        <taxon>Streptomyces</taxon>
    </lineage>
</organism>
<comment type="caution">
    <text evidence="2">The sequence shown here is derived from an EMBL/GenBank/DDBJ whole genome shotgun (WGS) entry which is preliminary data.</text>
</comment>
<dbReference type="Pfam" id="PF13565">
    <property type="entry name" value="HTH_32"/>
    <property type="match status" value="1"/>
</dbReference>
<dbReference type="SUPFAM" id="SSF46689">
    <property type="entry name" value="Homeodomain-like"/>
    <property type="match status" value="1"/>
</dbReference>
<dbReference type="Pfam" id="PF13358">
    <property type="entry name" value="DDE_3"/>
    <property type="match status" value="1"/>
</dbReference>
<dbReference type="STRING" id="909626.AQJ91_48290"/>
<dbReference type="SUPFAM" id="SSF53098">
    <property type="entry name" value="Ribonuclease H-like"/>
    <property type="match status" value="1"/>
</dbReference>
<keyword evidence="2" id="KW-0540">Nuclease</keyword>
<dbReference type="InterPro" id="IPR009057">
    <property type="entry name" value="Homeodomain-like_sf"/>
</dbReference>
<gene>
    <name evidence="2" type="ORF">AQJ91_48290</name>
</gene>
<dbReference type="AlphaFoldDB" id="A0A124IBP3"/>
<proteinExistence type="predicted"/>
<protein>
    <submittedName>
        <fullName evidence="2">DDE endonuclease</fullName>
    </submittedName>
</protein>
<dbReference type="InterPro" id="IPR012337">
    <property type="entry name" value="RNaseH-like_sf"/>
</dbReference>
<feature type="non-terminal residue" evidence="2">
    <location>
        <position position="293"/>
    </location>
</feature>
<dbReference type="InterPro" id="IPR036397">
    <property type="entry name" value="RNaseH_sf"/>
</dbReference>
<dbReference type="EMBL" id="LMXB01000213">
    <property type="protein sequence ID" value="KUO09487.1"/>
    <property type="molecule type" value="Genomic_DNA"/>
</dbReference>
<evidence type="ECO:0000313" key="2">
    <source>
        <dbReference type="EMBL" id="KUO09487.1"/>
    </source>
</evidence>
<reference evidence="2 3" key="1">
    <citation type="submission" date="2015-10" db="EMBL/GenBank/DDBJ databases">
        <title>Draft genome sequence of Streptomyces sp. RV15, isolated from a marine sponge.</title>
        <authorList>
            <person name="Ruckert C."/>
            <person name="Abdelmohsen U.R."/>
            <person name="Winkler A."/>
            <person name="Hentschel U."/>
            <person name="Kalinowski J."/>
            <person name="Kampfer P."/>
            <person name="Glaeser S."/>
        </authorList>
    </citation>
    <scope>NUCLEOTIDE SEQUENCE [LARGE SCALE GENOMIC DNA]</scope>
    <source>
        <strain evidence="2 3">RV15</strain>
    </source>
</reference>
<keyword evidence="3" id="KW-1185">Reference proteome</keyword>
<dbReference type="InterPro" id="IPR047655">
    <property type="entry name" value="Transpos_IS630-like"/>
</dbReference>
<name>A0A124IBP3_9ACTN</name>
<dbReference type="GO" id="GO:0004519">
    <property type="term" value="F:endonuclease activity"/>
    <property type="evidence" value="ECO:0007669"/>
    <property type="project" value="UniProtKB-KW"/>
</dbReference>
<evidence type="ECO:0000259" key="1">
    <source>
        <dbReference type="Pfam" id="PF13358"/>
    </source>
</evidence>
<sequence length="293" mass="32776">MTVSRKQDRKIRRILSSPLAAQALALRARIVQLAAQGMPGARIARHLGCAVATVRRWRERFRRRGVAGLFDRRRSGRREVHGPSRRLAVVAVATSLPPEGSSVWSRTLIAEHLAQRGLAISPSTVGRVLAEAKVRPHKVRGWLNRADDPVFWTQAGAVCRLYLAPPPGTLMLSVDEKTGIQATSRRHPTVRPRPGRDERREFEYRRHGTVSIVAAMDVATGQVLAERIGRNDSVTFIGFLRRIEQCTDPAVPIHLIMDNGSSHTSRATRAWLQAHPRFTVTYTPKHASWLNMI</sequence>
<dbReference type="OrthoDB" id="2375382at2"/>
<dbReference type="GO" id="GO:0003676">
    <property type="term" value="F:nucleic acid binding"/>
    <property type="evidence" value="ECO:0007669"/>
    <property type="project" value="InterPro"/>
</dbReference>
<accession>A0A124IBP3</accession>
<keyword evidence="2" id="KW-0378">Hydrolase</keyword>
<dbReference type="Gene3D" id="3.30.420.10">
    <property type="entry name" value="Ribonuclease H-like superfamily/Ribonuclease H"/>
    <property type="match status" value="1"/>
</dbReference>
<evidence type="ECO:0000313" key="3">
    <source>
        <dbReference type="Proteomes" id="UP000053260"/>
    </source>
</evidence>
<dbReference type="NCBIfam" id="NF033545">
    <property type="entry name" value="transpos_IS630"/>
    <property type="match status" value="1"/>
</dbReference>
<feature type="domain" description="Tc1-like transposase DDE" evidence="1">
    <location>
        <begin position="172"/>
        <end position="293"/>
    </location>
</feature>
<dbReference type="InterPro" id="IPR038717">
    <property type="entry name" value="Tc1-like_DDE_dom"/>
</dbReference>